<feature type="repeat" description="CXXCXGXG motif" evidence="14">
    <location>
        <begin position="196"/>
        <end position="203"/>
    </location>
</feature>
<dbReference type="CDD" id="cd06257">
    <property type="entry name" value="DnaJ"/>
    <property type="match status" value="1"/>
</dbReference>
<dbReference type="RefSeq" id="WP_088554589.1">
    <property type="nucleotide sequence ID" value="NZ_BDGJ01000142.1"/>
</dbReference>
<dbReference type="PROSITE" id="PS50076">
    <property type="entry name" value="DNAJ_2"/>
    <property type="match status" value="1"/>
</dbReference>
<dbReference type="GO" id="GO:0009408">
    <property type="term" value="P:response to heat"/>
    <property type="evidence" value="ECO:0007669"/>
    <property type="project" value="InterPro"/>
</dbReference>
<keyword evidence="4 14" id="KW-0235">DNA replication</keyword>
<dbReference type="InterPro" id="IPR036869">
    <property type="entry name" value="J_dom_sf"/>
</dbReference>
<feature type="domain" description="CR-type" evidence="17">
    <location>
        <begin position="140"/>
        <end position="222"/>
    </location>
</feature>
<dbReference type="GO" id="GO:0042026">
    <property type="term" value="P:protein refolding"/>
    <property type="evidence" value="ECO:0007669"/>
    <property type="project" value="TreeGrafter"/>
</dbReference>
<dbReference type="Gene3D" id="2.60.260.20">
    <property type="entry name" value="Urease metallochaperone UreE, N-terminal domain"/>
    <property type="match status" value="2"/>
</dbReference>
<keyword evidence="7 14" id="KW-0863">Zinc-finger</keyword>
<dbReference type="InterPro" id="IPR002939">
    <property type="entry name" value="DnaJ_C"/>
</dbReference>
<dbReference type="PROSITE" id="PS51188">
    <property type="entry name" value="ZF_CR"/>
    <property type="match status" value="1"/>
</dbReference>
<dbReference type="SUPFAM" id="SSF49493">
    <property type="entry name" value="HSP40/DnaJ peptide-binding domain"/>
    <property type="match status" value="2"/>
</dbReference>
<comment type="caution">
    <text evidence="18">The sequence shown here is derived from an EMBL/GenBank/DDBJ whole genome shotgun (WGS) entry which is preliminary data.</text>
</comment>
<protein>
    <recommendedName>
        <fullName evidence="13 14">Chaperone protein DnaJ</fullName>
    </recommendedName>
</protein>
<comment type="similarity">
    <text evidence="12 14">Belongs to the DnaJ family.</text>
</comment>
<dbReference type="NCBIfam" id="NF008035">
    <property type="entry name" value="PRK10767.1"/>
    <property type="match status" value="1"/>
</dbReference>
<dbReference type="GO" id="GO:0005737">
    <property type="term" value="C:cytoplasm"/>
    <property type="evidence" value="ECO:0007669"/>
    <property type="project" value="UniProtKB-SubCell"/>
</dbReference>
<evidence type="ECO:0000313" key="19">
    <source>
        <dbReference type="Proteomes" id="UP000197032"/>
    </source>
</evidence>
<dbReference type="GO" id="GO:0006260">
    <property type="term" value="P:DNA replication"/>
    <property type="evidence" value="ECO:0007669"/>
    <property type="project" value="UniProtKB-KW"/>
</dbReference>
<keyword evidence="10 14" id="KW-0143">Chaperone</keyword>
<evidence type="ECO:0000256" key="11">
    <source>
        <dbReference type="ARBA" id="ARBA00053423"/>
    </source>
</evidence>
<feature type="binding site" evidence="14">
    <location>
        <position position="170"/>
    </location>
    <ligand>
        <name>Zn(2+)</name>
        <dbReference type="ChEBI" id="CHEBI:29105"/>
        <label>2</label>
    </ligand>
</feature>
<dbReference type="NCBIfam" id="TIGR02349">
    <property type="entry name" value="DnaJ_bact"/>
    <property type="match status" value="1"/>
</dbReference>
<evidence type="ECO:0000256" key="13">
    <source>
        <dbReference type="ARBA" id="ARBA00067609"/>
    </source>
</evidence>
<comment type="cofactor">
    <cofactor evidence="14">
        <name>Zn(2+)</name>
        <dbReference type="ChEBI" id="CHEBI:29105"/>
    </cofactor>
    <text evidence="14">Binds 2 Zn(2+) ions per monomer.</text>
</comment>
<evidence type="ECO:0000259" key="16">
    <source>
        <dbReference type="PROSITE" id="PS50076"/>
    </source>
</evidence>
<feature type="binding site" evidence="14">
    <location>
        <position position="173"/>
    </location>
    <ligand>
        <name>Zn(2+)</name>
        <dbReference type="ChEBI" id="CHEBI:29105"/>
        <label>2</label>
    </ligand>
</feature>
<evidence type="ECO:0000256" key="15">
    <source>
        <dbReference type="PROSITE-ProRule" id="PRU00546"/>
    </source>
</evidence>
<dbReference type="EMBL" id="BDGJ01000142">
    <property type="protein sequence ID" value="GAW93450.1"/>
    <property type="molecule type" value="Genomic_DNA"/>
</dbReference>
<dbReference type="SUPFAM" id="SSF46565">
    <property type="entry name" value="Chaperone J-domain"/>
    <property type="match status" value="1"/>
</dbReference>
<dbReference type="SMART" id="SM00271">
    <property type="entry name" value="DnaJ"/>
    <property type="match status" value="1"/>
</dbReference>
<feature type="repeat" description="CXXCXGXG motif" evidence="14">
    <location>
        <begin position="170"/>
        <end position="177"/>
    </location>
</feature>
<comment type="subunit">
    <text evidence="2 14">Homodimer.</text>
</comment>
<feature type="binding site" evidence="14">
    <location>
        <position position="156"/>
    </location>
    <ligand>
        <name>Zn(2+)</name>
        <dbReference type="ChEBI" id="CHEBI:29105"/>
        <label>1</label>
    </ligand>
</feature>
<organism evidence="18 19">
    <name type="scientific">Calderihabitans maritimus</name>
    <dbReference type="NCBI Taxonomy" id="1246530"/>
    <lineage>
        <taxon>Bacteria</taxon>
        <taxon>Bacillati</taxon>
        <taxon>Bacillota</taxon>
        <taxon>Clostridia</taxon>
        <taxon>Neomoorellales</taxon>
        <taxon>Calderihabitantaceae</taxon>
        <taxon>Calderihabitans</taxon>
    </lineage>
</organism>
<dbReference type="Pfam" id="PF00684">
    <property type="entry name" value="DnaJ_CXXCXGXG"/>
    <property type="match status" value="1"/>
</dbReference>
<comment type="domain">
    <text evidence="14">The J domain is necessary and sufficient to stimulate DnaK ATPase activity. Zinc center 1 plays an important role in the autonomous, DnaK-independent chaperone activity of DnaJ. Zinc center 2 is essential for interaction with DnaK and for DnaJ activity.</text>
</comment>
<evidence type="ECO:0000259" key="17">
    <source>
        <dbReference type="PROSITE" id="PS51188"/>
    </source>
</evidence>
<dbReference type="SUPFAM" id="SSF57938">
    <property type="entry name" value="DnaJ/Hsp40 cysteine-rich domain"/>
    <property type="match status" value="1"/>
</dbReference>
<dbReference type="InterPro" id="IPR001305">
    <property type="entry name" value="HSP_DnaJ_Cys-rich_dom"/>
</dbReference>
<feature type="domain" description="J" evidence="16">
    <location>
        <begin position="5"/>
        <end position="70"/>
    </location>
</feature>
<dbReference type="FunFam" id="2.60.260.20:FF:000004">
    <property type="entry name" value="Molecular chaperone DnaJ"/>
    <property type="match status" value="1"/>
</dbReference>
<dbReference type="InterPro" id="IPR008971">
    <property type="entry name" value="HSP40/DnaJ_pept-bd"/>
</dbReference>
<feature type="binding site" evidence="14">
    <location>
        <position position="213"/>
    </location>
    <ligand>
        <name>Zn(2+)</name>
        <dbReference type="ChEBI" id="CHEBI:29105"/>
        <label>1</label>
    </ligand>
</feature>
<dbReference type="PRINTS" id="PR00625">
    <property type="entry name" value="JDOMAIN"/>
</dbReference>
<evidence type="ECO:0000256" key="4">
    <source>
        <dbReference type="ARBA" id="ARBA00022705"/>
    </source>
</evidence>
<keyword evidence="9 14" id="KW-0346">Stress response</keyword>
<dbReference type="InterPro" id="IPR012724">
    <property type="entry name" value="DnaJ"/>
</dbReference>
<dbReference type="Proteomes" id="UP000197032">
    <property type="component" value="Unassembled WGS sequence"/>
</dbReference>
<dbReference type="GO" id="GO:0008270">
    <property type="term" value="F:zinc ion binding"/>
    <property type="evidence" value="ECO:0007669"/>
    <property type="project" value="UniProtKB-UniRule"/>
</dbReference>
<evidence type="ECO:0000256" key="5">
    <source>
        <dbReference type="ARBA" id="ARBA00022723"/>
    </source>
</evidence>
<dbReference type="HAMAP" id="MF_01152">
    <property type="entry name" value="DnaJ"/>
    <property type="match status" value="1"/>
</dbReference>
<dbReference type="CDD" id="cd10719">
    <property type="entry name" value="DnaJ_zf"/>
    <property type="match status" value="1"/>
</dbReference>
<gene>
    <name evidence="14" type="primary">dnaJ</name>
    <name evidence="18" type="ORF">KKC1_25840</name>
</gene>
<dbReference type="NCBIfam" id="NF010870">
    <property type="entry name" value="PRK14277.1"/>
    <property type="match status" value="1"/>
</dbReference>
<dbReference type="InterPro" id="IPR036410">
    <property type="entry name" value="HSP_DnaJ_Cys-rich_dom_sf"/>
</dbReference>
<dbReference type="FunFam" id="1.10.287.110:FF:000034">
    <property type="entry name" value="Chaperone protein DnaJ"/>
    <property type="match status" value="1"/>
</dbReference>
<dbReference type="InterPro" id="IPR001623">
    <property type="entry name" value="DnaJ_domain"/>
</dbReference>
<dbReference type="FunFam" id="2.60.260.20:FF:000009">
    <property type="entry name" value="Putative Mitochondrial DnaJ chaperone"/>
    <property type="match status" value="1"/>
</dbReference>
<comment type="function">
    <text evidence="11 14">Participates actively in the response to hyperosmotic and heat shock by preventing the aggregation of stress-denatured proteins and by disaggregating proteins, also in an autonomous, DnaK-independent fashion. Unfolded proteins bind initially to DnaJ; upon interaction with the DnaJ-bound protein, DnaK hydrolyzes its bound ATP, resulting in the formation of a stable complex. GrpE releases ADP from DnaK; ATP binding to DnaK triggers the release of the substrate protein, thus completing the reaction cycle. Several rounds of ATP-dependent interactions between DnaJ, DnaK and GrpE are required for fully efficient folding. Also involved, together with DnaK and GrpE, in the DNA replication of plasmids through activation of initiation proteins.</text>
</comment>
<evidence type="ECO:0000256" key="7">
    <source>
        <dbReference type="ARBA" id="ARBA00022771"/>
    </source>
</evidence>
<dbReference type="GO" id="GO:0031072">
    <property type="term" value="F:heat shock protein binding"/>
    <property type="evidence" value="ECO:0007669"/>
    <property type="project" value="InterPro"/>
</dbReference>
<name>A0A1Z5HW06_9FIRM</name>
<feature type="repeat" description="CXXCXGXG motif" evidence="14">
    <location>
        <begin position="153"/>
        <end position="160"/>
    </location>
</feature>
<accession>A0A1Z5HW06</accession>
<evidence type="ECO:0000256" key="2">
    <source>
        <dbReference type="ARBA" id="ARBA00011738"/>
    </source>
</evidence>
<dbReference type="AlphaFoldDB" id="A0A1Z5HW06"/>
<dbReference type="PANTHER" id="PTHR43096:SF48">
    <property type="entry name" value="CHAPERONE PROTEIN DNAJ"/>
    <property type="match status" value="1"/>
</dbReference>
<comment type="subcellular location">
    <subcellularLocation>
        <location evidence="1 14">Cytoplasm</location>
    </subcellularLocation>
</comment>
<evidence type="ECO:0000313" key="18">
    <source>
        <dbReference type="EMBL" id="GAW93450.1"/>
    </source>
</evidence>
<feature type="binding site" evidence="14">
    <location>
        <position position="210"/>
    </location>
    <ligand>
        <name>Zn(2+)</name>
        <dbReference type="ChEBI" id="CHEBI:29105"/>
        <label>1</label>
    </ligand>
</feature>
<sequence length="383" mass="42029">MSKRDYYEVLGVSRNASQEEIKKAYRRLARKYHPDVNPGDKEAEAKFKEVKEAYEVLSDPEKRARYDQFGHAGTEGGANGFGGFGGFEGFGGGADFGGFDDIFDMFFGRGFGTRSRRKAPQKGADLEVEMEISFEEAAFGTEKDVEVPRRETCPACHGSGAEPGTTPLRCKACNGTGQIRVSQQTPFGHFESIRTCHQCHGQGTVITTPCRRCGGEGQIRRTRKIQVKIPPGVDTGNRLRVAGEGEAGVYGGPPGDLYVYIKVKPHEIFTRDGYDIYCEVPISFAQAALGDEIEVPTLNGKAKLKIPEGTQSGTTFRLKGRGIPYVRGGGRGDQHVKVQVVTPVNLTEKQKELLRQLEASLSGKNLQGRERGFFEKVRDAFMG</sequence>
<evidence type="ECO:0000256" key="1">
    <source>
        <dbReference type="ARBA" id="ARBA00004496"/>
    </source>
</evidence>
<dbReference type="Pfam" id="PF00226">
    <property type="entry name" value="DnaJ"/>
    <property type="match status" value="1"/>
</dbReference>
<feature type="zinc finger region" description="CR-type" evidence="15">
    <location>
        <begin position="140"/>
        <end position="222"/>
    </location>
</feature>
<dbReference type="GO" id="GO:0005524">
    <property type="term" value="F:ATP binding"/>
    <property type="evidence" value="ECO:0007669"/>
    <property type="project" value="InterPro"/>
</dbReference>
<proteinExistence type="inferred from homology"/>
<dbReference type="GO" id="GO:0051082">
    <property type="term" value="F:unfolded protein binding"/>
    <property type="evidence" value="ECO:0007669"/>
    <property type="project" value="UniProtKB-UniRule"/>
</dbReference>
<keyword evidence="3 14" id="KW-0963">Cytoplasm</keyword>
<dbReference type="PROSITE" id="PS00636">
    <property type="entry name" value="DNAJ_1"/>
    <property type="match status" value="1"/>
</dbReference>
<evidence type="ECO:0000256" key="14">
    <source>
        <dbReference type="HAMAP-Rule" id="MF_01152"/>
    </source>
</evidence>
<keyword evidence="8 14" id="KW-0862">Zinc</keyword>
<keyword evidence="5 14" id="KW-0479">Metal-binding</keyword>
<keyword evidence="6 14" id="KW-0677">Repeat</keyword>
<dbReference type="Gene3D" id="2.10.230.10">
    <property type="entry name" value="Heat shock protein DnaJ, cysteine-rich domain"/>
    <property type="match status" value="1"/>
</dbReference>
<dbReference type="InterPro" id="IPR018253">
    <property type="entry name" value="DnaJ_domain_CS"/>
</dbReference>
<dbReference type="PANTHER" id="PTHR43096">
    <property type="entry name" value="DNAJ HOMOLOG 1, MITOCHONDRIAL-RELATED"/>
    <property type="match status" value="1"/>
</dbReference>
<feature type="binding site" evidence="14">
    <location>
        <position position="199"/>
    </location>
    <ligand>
        <name>Zn(2+)</name>
        <dbReference type="ChEBI" id="CHEBI:29105"/>
        <label>2</label>
    </ligand>
</feature>
<evidence type="ECO:0000256" key="3">
    <source>
        <dbReference type="ARBA" id="ARBA00022490"/>
    </source>
</evidence>
<evidence type="ECO:0000256" key="6">
    <source>
        <dbReference type="ARBA" id="ARBA00022737"/>
    </source>
</evidence>
<dbReference type="Gene3D" id="1.10.287.110">
    <property type="entry name" value="DnaJ domain"/>
    <property type="match status" value="1"/>
</dbReference>
<dbReference type="FunFam" id="2.10.230.10:FF:000002">
    <property type="entry name" value="Molecular chaperone DnaJ"/>
    <property type="match status" value="1"/>
</dbReference>
<evidence type="ECO:0000256" key="8">
    <source>
        <dbReference type="ARBA" id="ARBA00022833"/>
    </source>
</evidence>
<evidence type="ECO:0000256" key="12">
    <source>
        <dbReference type="ARBA" id="ARBA00061004"/>
    </source>
</evidence>
<feature type="binding site" evidence="14">
    <location>
        <position position="196"/>
    </location>
    <ligand>
        <name>Zn(2+)</name>
        <dbReference type="ChEBI" id="CHEBI:29105"/>
        <label>2</label>
    </ligand>
</feature>
<feature type="repeat" description="CXXCXGXG motif" evidence="14">
    <location>
        <begin position="210"/>
        <end position="217"/>
    </location>
</feature>
<dbReference type="CDD" id="cd10747">
    <property type="entry name" value="DnaJ_C"/>
    <property type="match status" value="1"/>
</dbReference>
<evidence type="ECO:0000256" key="10">
    <source>
        <dbReference type="ARBA" id="ARBA00023186"/>
    </source>
</evidence>
<evidence type="ECO:0000256" key="9">
    <source>
        <dbReference type="ARBA" id="ARBA00023016"/>
    </source>
</evidence>
<dbReference type="Pfam" id="PF01556">
    <property type="entry name" value="DnaJ_C"/>
    <property type="match status" value="1"/>
</dbReference>
<dbReference type="OrthoDB" id="9779889at2"/>
<keyword evidence="19" id="KW-1185">Reference proteome</keyword>
<reference evidence="19" key="1">
    <citation type="journal article" date="2017" name="Appl. Environ. Microbiol.">
        <title>Genomic Analysis of Calderihabitans maritimus KKC1, a Thermophilic, Hydrogenogenic, Carboxydotrophic Bacterium Isolated from Marine Sediment.</title>
        <authorList>
            <person name="Omae K."/>
            <person name="Yoneda Y."/>
            <person name="Fukuyama Y."/>
            <person name="Yoshida T."/>
            <person name="Sako Y."/>
        </authorList>
    </citation>
    <scope>NUCLEOTIDE SEQUENCE [LARGE SCALE GENOMIC DNA]</scope>
    <source>
        <strain evidence="19">KKC1</strain>
    </source>
</reference>
<feature type="binding site" evidence="14">
    <location>
        <position position="153"/>
    </location>
    <ligand>
        <name>Zn(2+)</name>
        <dbReference type="ChEBI" id="CHEBI:29105"/>
        <label>1</label>
    </ligand>
</feature>